<dbReference type="AlphaFoldDB" id="A0A5J9UNR6"/>
<feature type="domain" description="NB-ARC" evidence="3">
    <location>
        <begin position="74"/>
        <end position="240"/>
    </location>
</feature>
<dbReference type="Gramene" id="TVU24891">
    <property type="protein sequence ID" value="TVU24891"/>
    <property type="gene ID" value="EJB05_27355"/>
</dbReference>
<dbReference type="GO" id="GO:0043531">
    <property type="term" value="F:ADP binding"/>
    <property type="evidence" value="ECO:0007669"/>
    <property type="project" value="InterPro"/>
</dbReference>
<evidence type="ECO:0000256" key="1">
    <source>
        <dbReference type="ARBA" id="ARBA00022737"/>
    </source>
</evidence>
<name>A0A5J9UNR6_9POAL</name>
<dbReference type="InterPro" id="IPR036388">
    <property type="entry name" value="WH-like_DNA-bd_sf"/>
</dbReference>
<dbReference type="PRINTS" id="PR00364">
    <property type="entry name" value="DISEASERSIST"/>
</dbReference>
<dbReference type="Pfam" id="PF00931">
    <property type="entry name" value="NB-ARC"/>
    <property type="match status" value="1"/>
</dbReference>
<dbReference type="InterPro" id="IPR042197">
    <property type="entry name" value="Apaf_helical"/>
</dbReference>
<dbReference type="GO" id="GO:0042742">
    <property type="term" value="P:defense response to bacterium"/>
    <property type="evidence" value="ECO:0007669"/>
    <property type="project" value="UniProtKB-ARBA"/>
</dbReference>
<keyword evidence="1" id="KW-0677">Repeat</keyword>
<proteinExistence type="predicted"/>
<dbReference type="SUPFAM" id="SSF52058">
    <property type="entry name" value="L domain-like"/>
    <property type="match status" value="1"/>
</dbReference>
<evidence type="ECO:0000256" key="2">
    <source>
        <dbReference type="ARBA" id="ARBA00022821"/>
    </source>
</evidence>
<dbReference type="InterPro" id="IPR002182">
    <property type="entry name" value="NB-ARC"/>
</dbReference>
<dbReference type="InterPro" id="IPR055414">
    <property type="entry name" value="LRR_R13L4/SHOC2-like"/>
</dbReference>
<organism evidence="6 7">
    <name type="scientific">Eragrostis curvula</name>
    <name type="common">weeping love grass</name>
    <dbReference type="NCBI Taxonomy" id="38414"/>
    <lineage>
        <taxon>Eukaryota</taxon>
        <taxon>Viridiplantae</taxon>
        <taxon>Streptophyta</taxon>
        <taxon>Embryophyta</taxon>
        <taxon>Tracheophyta</taxon>
        <taxon>Spermatophyta</taxon>
        <taxon>Magnoliopsida</taxon>
        <taxon>Liliopsida</taxon>
        <taxon>Poales</taxon>
        <taxon>Poaceae</taxon>
        <taxon>PACMAD clade</taxon>
        <taxon>Chloridoideae</taxon>
        <taxon>Eragrostideae</taxon>
        <taxon>Eragrostidinae</taxon>
        <taxon>Eragrostis</taxon>
    </lineage>
</organism>
<accession>A0A5J9UNR6</accession>
<dbReference type="SUPFAM" id="SSF52540">
    <property type="entry name" value="P-loop containing nucleoside triphosphate hydrolases"/>
    <property type="match status" value="1"/>
</dbReference>
<dbReference type="Proteomes" id="UP000324897">
    <property type="component" value="Chromosome 2"/>
</dbReference>
<comment type="caution">
    <text evidence="6">The sequence shown here is derived from an EMBL/GenBank/DDBJ whole genome shotgun (WGS) entry which is preliminary data.</text>
</comment>
<feature type="non-terminal residue" evidence="6">
    <location>
        <position position="1"/>
    </location>
</feature>
<keyword evidence="2" id="KW-0611">Plant defense</keyword>
<dbReference type="Pfam" id="PF23598">
    <property type="entry name" value="LRR_14"/>
    <property type="match status" value="1"/>
</dbReference>
<evidence type="ECO:0000313" key="6">
    <source>
        <dbReference type="EMBL" id="TVU24891.1"/>
    </source>
</evidence>
<feature type="domain" description="Disease resistance protein winged helix" evidence="4">
    <location>
        <begin position="329"/>
        <end position="399"/>
    </location>
</feature>
<dbReference type="InterPro" id="IPR058922">
    <property type="entry name" value="WHD_DRP"/>
</dbReference>
<protein>
    <submittedName>
        <fullName evidence="6">Uncharacterized protein</fullName>
    </submittedName>
</protein>
<keyword evidence="7" id="KW-1185">Reference proteome</keyword>
<evidence type="ECO:0000259" key="4">
    <source>
        <dbReference type="Pfam" id="PF23559"/>
    </source>
</evidence>
<feature type="domain" description="Disease resistance R13L4/SHOC-2-like LRR" evidence="5">
    <location>
        <begin position="441"/>
        <end position="722"/>
    </location>
</feature>
<dbReference type="GO" id="GO:0009626">
    <property type="term" value="P:plant-type hypersensitive response"/>
    <property type="evidence" value="ECO:0007669"/>
    <property type="project" value="UniProtKB-ARBA"/>
</dbReference>
<dbReference type="GO" id="GO:0002758">
    <property type="term" value="P:innate immune response-activating signaling pathway"/>
    <property type="evidence" value="ECO:0007669"/>
    <property type="project" value="UniProtKB-ARBA"/>
</dbReference>
<dbReference type="FunFam" id="1.10.10.10:FF:000322">
    <property type="entry name" value="Probable disease resistance protein At1g63360"/>
    <property type="match status" value="1"/>
</dbReference>
<dbReference type="Gene3D" id="1.10.8.430">
    <property type="entry name" value="Helical domain of apoptotic protease-activating factors"/>
    <property type="match status" value="1"/>
</dbReference>
<dbReference type="OrthoDB" id="644366at2759"/>
<evidence type="ECO:0000259" key="5">
    <source>
        <dbReference type="Pfam" id="PF23598"/>
    </source>
</evidence>
<gene>
    <name evidence="6" type="ORF">EJB05_27355</name>
</gene>
<dbReference type="InterPro" id="IPR044974">
    <property type="entry name" value="Disease_R_plants"/>
</dbReference>
<dbReference type="Gene3D" id="3.40.50.300">
    <property type="entry name" value="P-loop containing nucleotide triphosphate hydrolases"/>
    <property type="match status" value="1"/>
</dbReference>
<dbReference type="EMBL" id="RWGY01000013">
    <property type="protein sequence ID" value="TVU24891.1"/>
    <property type="molecule type" value="Genomic_DNA"/>
</dbReference>
<dbReference type="Pfam" id="PF23559">
    <property type="entry name" value="WHD_DRP"/>
    <property type="match status" value="1"/>
</dbReference>
<dbReference type="InterPro" id="IPR027417">
    <property type="entry name" value="P-loop_NTPase"/>
</dbReference>
<dbReference type="InterPro" id="IPR032675">
    <property type="entry name" value="LRR_dom_sf"/>
</dbReference>
<dbReference type="Gene3D" id="1.10.10.10">
    <property type="entry name" value="Winged helix-like DNA-binding domain superfamily/Winged helix DNA-binding domain"/>
    <property type="match status" value="1"/>
</dbReference>
<reference evidence="6 7" key="1">
    <citation type="journal article" date="2019" name="Sci. Rep.">
        <title>A high-quality genome of Eragrostis curvula grass provides insights into Poaceae evolution and supports new strategies to enhance forage quality.</title>
        <authorList>
            <person name="Carballo J."/>
            <person name="Santos B.A.C.M."/>
            <person name="Zappacosta D."/>
            <person name="Garbus I."/>
            <person name="Selva J.P."/>
            <person name="Gallo C.A."/>
            <person name="Diaz A."/>
            <person name="Albertini E."/>
            <person name="Caccamo M."/>
            <person name="Echenique V."/>
        </authorList>
    </citation>
    <scope>NUCLEOTIDE SEQUENCE [LARGE SCALE GENOMIC DNA]</scope>
    <source>
        <strain evidence="7">cv. Victoria</strain>
        <tissue evidence="6">Leaf</tissue>
    </source>
</reference>
<dbReference type="PANTHER" id="PTHR23155">
    <property type="entry name" value="DISEASE RESISTANCE PROTEIN RP"/>
    <property type="match status" value="1"/>
</dbReference>
<dbReference type="PANTHER" id="PTHR23155:SF906">
    <property type="entry name" value="OS08G0205100 PROTEIN"/>
    <property type="match status" value="1"/>
</dbReference>
<evidence type="ECO:0000259" key="3">
    <source>
        <dbReference type="Pfam" id="PF00931"/>
    </source>
</evidence>
<sequence>MNKISNVRFDYKNDVHPGVIDELKTRVLEASKRRKRYNLDYRVSTSLVAVDPRVTLLYPKDAGLVGIDGPRKELVNLLTDRQQKLKVVSILGFGGLGKTTLAKEVYRNIGEQFICKAFFSVSQRPDMTRLLSGIQSKLGICGPSSVSEVEDIIDSIKEYLEHKSIMSNRYFIVVDDLWDVQIWNAIRSAFPENGNGSRVIVTTRVEAVASWACLHHHECIYRMKPLDIQDSRTLFFNRIFGCEDSCPVQFEKVSAEMLKKCGGLPLAIITIASLLASQPATLKEWENTLHSLTMHIGTHPTLEGMRKILNLSYKNLPPHLRTCLLYLGIYPEDYEIKRDDLIRQWVAEGFVVNFHGQDLDDVAKSYFNELINRSLIQPENTECGEVLSCRVHDVMLDLILHRCKEDNFITVLCTSEDMARHHENKARRLYLNCSNADVVDGRISRTILTSMSQLRYLKIAGNYIVDVVLPTKMQGLMHLETLDMYGVETIPSDIIYLPRLSHLTVDADTRLPDGIGRIKSLRTLGRIYLFSKTISVLSELTNLRELTLCYTDYDDIPHPAIAKIKPLASSLRKLSMLKSLFLDIKWEICDDSDRMGSLWEPPLGIERLHLSLWLFPRAPKWIGGHLSRLCSLTLYVKREMSRDRVKILFSTTIIDFGRTGFPSLEHLDFNCGKDSAAYMRFHAGVMRRLQRLTLHFGNRLKWMDATPAGMGHLPSLRSVHALARTCGEPHLRSYTMASLDSEHIWMDSYS</sequence>
<dbReference type="Gene3D" id="3.80.10.10">
    <property type="entry name" value="Ribonuclease Inhibitor"/>
    <property type="match status" value="1"/>
</dbReference>
<evidence type="ECO:0000313" key="7">
    <source>
        <dbReference type="Proteomes" id="UP000324897"/>
    </source>
</evidence>